<dbReference type="SUPFAM" id="SSF53218">
    <property type="entry name" value="Molybdenum cofactor biosynthesis proteins"/>
    <property type="match status" value="1"/>
</dbReference>
<sequence length="417" mass="43046">MAQLSRDDEAFGALMTLEQAGERVAALVAPVGGTETVPLAAADGRVLADTVLAPLDLPPFANSAVDGYAVHSGDLAPSGTTRLPLGGRVAAGADAAGFTARGLAIRVFTGAPMPPGADTVFMQEDVVLEDGAVLLPAGLAPGANARPAGEDIARGALAAAAGQRLRPQDLALLSALGVTEVVVRRRPRVAIFSTGDELTEPGQPLAPAAIYDANRALLRAMVTRAGAEVVDLGILRDERAGLAQRLAEAAASCDLVLTSGGVSTGEEDHVKAALEQVGELAFWRIGIKPGRPVALGRIGTVPFIGLPGNPVAVFVTFAFVARVLIARLAGTAPVAPLSLPVRLGFAYRKKEGRREYVRVSLEPGPDGVQIARKHPQDGAGVLTSLTRTDGLVELEEDMTRIEEGTIVPFLAYALLIG</sequence>
<dbReference type="InterPro" id="IPR038987">
    <property type="entry name" value="MoeA-like"/>
</dbReference>
<dbReference type="InterPro" id="IPR005110">
    <property type="entry name" value="MoeA_linker/N"/>
</dbReference>
<comment type="pathway">
    <text evidence="2 6">Cofactor biosynthesis; molybdopterin biosynthesis.</text>
</comment>
<dbReference type="InterPro" id="IPR001453">
    <property type="entry name" value="MoaB/Mog_dom"/>
</dbReference>
<dbReference type="NCBIfam" id="NF045515">
    <property type="entry name" value="Glp_gephyrin"/>
    <property type="match status" value="1"/>
</dbReference>
<dbReference type="SMART" id="SM00852">
    <property type="entry name" value="MoCF_biosynth"/>
    <property type="match status" value="1"/>
</dbReference>
<keyword evidence="6" id="KW-0500">Molybdenum</keyword>
<keyword evidence="6" id="KW-0460">Magnesium</keyword>
<dbReference type="InterPro" id="IPR036425">
    <property type="entry name" value="MoaB/Mog-like_dom_sf"/>
</dbReference>
<dbReference type="Gene3D" id="3.40.980.10">
    <property type="entry name" value="MoaB/Mog-like domain"/>
    <property type="match status" value="1"/>
</dbReference>
<evidence type="ECO:0000256" key="5">
    <source>
        <dbReference type="ARBA" id="ARBA00047317"/>
    </source>
</evidence>
<evidence type="ECO:0000256" key="2">
    <source>
        <dbReference type="ARBA" id="ARBA00005046"/>
    </source>
</evidence>
<protein>
    <recommendedName>
        <fullName evidence="6">Molybdopterin molybdenumtransferase</fullName>
        <ecNumber evidence="6">2.10.1.1</ecNumber>
    </recommendedName>
</protein>
<evidence type="ECO:0000256" key="1">
    <source>
        <dbReference type="ARBA" id="ARBA00002901"/>
    </source>
</evidence>
<dbReference type="Gene3D" id="3.90.105.10">
    <property type="entry name" value="Molybdopterin biosynthesis moea protein, domain 2"/>
    <property type="match status" value="1"/>
</dbReference>
<accession>A0ABW0NWH1</accession>
<proteinExistence type="inferred from homology"/>
<dbReference type="InterPro" id="IPR036688">
    <property type="entry name" value="MoeA_C_domain_IV_sf"/>
</dbReference>
<dbReference type="PANTHER" id="PTHR10192:SF5">
    <property type="entry name" value="GEPHYRIN"/>
    <property type="match status" value="1"/>
</dbReference>
<evidence type="ECO:0000256" key="4">
    <source>
        <dbReference type="ARBA" id="ARBA00023150"/>
    </source>
</evidence>
<organism evidence="8 9">
    <name type="scientific">Bosea massiliensis</name>
    <dbReference type="NCBI Taxonomy" id="151419"/>
    <lineage>
        <taxon>Bacteria</taxon>
        <taxon>Pseudomonadati</taxon>
        <taxon>Pseudomonadota</taxon>
        <taxon>Alphaproteobacteria</taxon>
        <taxon>Hyphomicrobiales</taxon>
        <taxon>Boseaceae</taxon>
        <taxon>Bosea</taxon>
    </lineage>
</organism>
<dbReference type="CDD" id="cd00887">
    <property type="entry name" value="MoeA"/>
    <property type="match status" value="1"/>
</dbReference>
<gene>
    <name evidence="8" type="primary">glp</name>
    <name evidence="8" type="ORF">ACFPN9_03935</name>
</gene>
<keyword evidence="4 6" id="KW-0501">Molybdenum cofactor biosynthesis</keyword>
<dbReference type="InterPro" id="IPR005111">
    <property type="entry name" value="MoeA_C_domain_IV"/>
</dbReference>
<evidence type="ECO:0000313" key="8">
    <source>
        <dbReference type="EMBL" id="MFC5504402.1"/>
    </source>
</evidence>
<evidence type="ECO:0000256" key="3">
    <source>
        <dbReference type="ARBA" id="ARBA00010763"/>
    </source>
</evidence>
<dbReference type="Proteomes" id="UP001596060">
    <property type="component" value="Unassembled WGS sequence"/>
</dbReference>
<reference evidence="9" key="1">
    <citation type="journal article" date="2019" name="Int. J. Syst. Evol. Microbiol.">
        <title>The Global Catalogue of Microorganisms (GCM) 10K type strain sequencing project: providing services to taxonomists for standard genome sequencing and annotation.</title>
        <authorList>
            <consortium name="The Broad Institute Genomics Platform"/>
            <consortium name="The Broad Institute Genome Sequencing Center for Infectious Disease"/>
            <person name="Wu L."/>
            <person name="Ma J."/>
        </authorList>
    </citation>
    <scope>NUCLEOTIDE SEQUENCE [LARGE SCALE GENOMIC DNA]</scope>
    <source>
        <strain evidence="9">CCUG 43117</strain>
    </source>
</reference>
<dbReference type="Gene3D" id="2.40.340.10">
    <property type="entry name" value="MoeA, C-terminal, domain IV"/>
    <property type="match status" value="1"/>
</dbReference>
<comment type="similarity">
    <text evidence="3 6">Belongs to the MoeA family.</text>
</comment>
<dbReference type="PANTHER" id="PTHR10192">
    <property type="entry name" value="MOLYBDOPTERIN BIOSYNTHESIS PROTEIN"/>
    <property type="match status" value="1"/>
</dbReference>
<dbReference type="PROSITE" id="PS01079">
    <property type="entry name" value="MOCF_BIOSYNTHESIS_2"/>
    <property type="match status" value="1"/>
</dbReference>
<dbReference type="NCBIfam" id="TIGR00177">
    <property type="entry name" value="molyb_syn"/>
    <property type="match status" value="1"/>
</dbReference>
<comment type="caution">
    <text evidence="8">The sequence shown here is derived from an EMBL/GenBank/DDBJ whole genome shotgun (WGS) entry which is preliminary data.</text>
</comment>
<comment type="cofactor">
    <cofactor evidence="6">
        <name>Mg(2+)</name>
        <dbReference type="ChEBI" id="CHEBI:18420"/>
    </cofactor>
</comment>
<dbReference type="EC" id="2.10.1.1" evidence="6"/>
<dbReference type="InterPro" id="IPR008284">
    <property type="entry name" value="MoCF_biosynth_CS"/>
</dbReference>
<dbReference type="SUPFAM" id="SSF63882">
    <property type="entry name" value="MoeA N-terminal region -like"/>
    <property type="match status" value="1"/>
</dbReference>
<keyword evidence="6" id="KW-0479">Metal-binding</keyword>
<dbReference type="InterPro" id="IPR036135">
    <property type="entry name" value="MoeA_linker/N_sf"/>
</dbReference>
<evidence type="ECO:0000259" key="7">
    <source>
        <dbReference type="SMART" id="SM00852"/>
    </source>
</evidence>
<keyword evidence="9" id="KW-1185">Reference proteome</keyword>
<keyword evidence="6" id="KW-0808">Transferase</keyword>
<dbReference type="Pfam" id="PF00994">
    <property type="entry name" value="MoCF_biosynth"/>
    <property type="match status" value="1"/>
</dbReference>
<dbReference type="EMBL" id="JBHSLU010000007">
    <property type="protein sequence ID" value="MFC5504402.1"/>
    <property type="molecule type" value="Genomic_DNA"/>
</dbReference>
<evidence type="ECO:0000256" key="6">
    <source>
        <dbReference type="RuleBase" id="RU365090"/>
    </source>
</evidence>
<dbReference type="Gene3D" id="2.170.190.11">
    <property type="entry name" value="Molybdopterin biosynthesis moea protein, domain 3"/>
    <property type="match status" value="1"/>
</dbReference>
<dbReference type="SUPFAM" id="SSF63867">
    <property type="entry name" value="MoeA C-terminal domain-like"/>
    <property type="match status" value="1"/>
</dbReference>
<evidence type="ECO:0000313" key="9">
    <source>
        <dbReference type="Proteomes" id="UP001596060"/>
    </source>
</evidence>
<dbReference type="Pfam" id="PF03453">
    <property type="entry name" value="MoeA_N"/>
    <property type="match status" value="1"/>
</dbReference>
<comment type="function">
    <text evidence="1 6">Catalyzes the insertion of molybdate into adenylated molybdopterin with the concomitant release of AMP.</text>
</comment>
<feature type="domain" description="MoaB/Mog" evidence="7">
    <location>
        <begin position="190"/>
        <end position="327"/>
    </location>
</feature>
<comment type="catalytic activity">
    <reaction evidence="5">
        <text>adenylyl-molybdopterin + molybdate = Mo-molybdopterin + AMP + H(+)</text>
        <dbReference type="Rhea" id="RHEA:35047"/>
        <dbReference type="ChEBI" id="CHEBI:15378"/>
        <dbReference type="ChEBI" id="CHEBI:36264"/>
        <dbReference type="ChEBI" id="CHEBI:62727"/>
        <dbReference type="ChEBI" id="CHEBI:71302"/>
        <dbReference type="ChEBI" id="CHEBI:456215"/>
        <dbReference type="EC" id="2.10.1.1"/>
    </reaction>
</comment>
<dbReference type="Pfam" id="PF03454">
    <property type="entry name" value="MoeA_C"/>
    <property type="match status" value="1"/>
</dbReference>
<dbReference type="RefSeq" id="WP_066723768.1">
    <property type="nucleotide sequence ID" value="NZ_JBHSLU010000007.1"/>
</dbReference>
<name>A0ABW0NWH1_9HYPH</name>